<dbReference type="SUPFAM" id="SSF50129">
    <property type="entry name" value="GroES-like"/>
    <property type="match status" value="1"/>
</dbReference>
<dbReference type="InterPro" id="IPR013154">
    <property type="entry name" value="ADH-like_N"/>
</dbReference>
<accession>A0A6I8A8R9</accession>
<reference evidence="3" key="2">
    <citation type="journal article" date="2023" name="J. Antimicrob. Chemother.">
        <title>Emergence of OXA-48-producing Enterobacter hormaechei in a Swiss companion animal clinic and their genetic relationship to clinical human isolates.</title>
        <authorList>
            <person name="Dona V."/>
            <person name="Nordmann P."/>
            <person name="Kittl S."/>
            <person name="Schuller S."/>
            <person name="Bouvier M."/>
            <person name="Poirel L."/>
            <person name="Endimiani A."/>
            <person name="Perreten V."/>
        </authorList>
    </citation>
    <scope>NUCLEOTIDE SEQUENCE</scope>
    <source>
        <strain evidence="3">Ehh_25</strain>
        <plasmid evidence="4 6">pEh25_1</plasmid>
    </source>
</reference>
<protein>
    <submittedName>
        <fullName evidence="2 3">Oxidoreductase</fullName>
        <ecNumber evidence="3">1.-.-.-</ecNumber>
    </submittedName>
</protein>
<dbReference type="EC" id="1.-.-.-" evidence="3"/>
<dbReference type="Pfam" id="PF08240">
    <property type="entry name" value="ADH_N"/>
    <property type="match status" value="1"/>
</dbReference>
<proteinExistence type="predicted"/>
<dbReference type="EMBL" id="WBSZ01000005">
    <property type="protein sequence ID" value="KAB2529357.1"/>
    <property type="molecule type" value="Genomic_DNA"/>
</dbReference>
<dbReference type="AlphaFoldDB" id="A0A2U0NM84"/>
<dbReference type="Proteomes" id="UP000476281">
    <property type="component" value="Unassembled WGS sequence"/>
</dbReference>
<gene>
    <name evidence="2" type="ORF">F9C29_00875</name>
    <name evidence="3" type="ORF">QPR60_18635</name>
    <name evidence="4" type="ORF">QPR60_24050</name>
</gene>
<dbReference type="GO" id="GO:0043957">
    <property type="term" value="F:acryloyl-CoA reductase (NADPH) activity"/>
    <property type="evidence" value="ECO:0007669"/>
    <property type="project" value="TreeGrafter"/>
</dbReference>
<evidence type="ECO:0000313" key="5">
    <source>
        <dbReference type="Proteomes" id="UP000476281"/>
    </source>
</evidence>
<dbReference type="InterPro" id="IPR020843">
    <property type="entry name" value="ER"/>
</dbReference>
<sequence>MFKSLLINKTDGRYSAQLAEIAESELPQGDVEVNVDYSSINYKDALAITGRGPIVRRFPMVPGIDFTGTVSASSHPEYQAGDKVLLTGWGVGEKHWGGLSEKARVNGDWLTPLPAGANGKHVMAIGTAGFTAMLCVDALLNHGIKPEDGPVLVTGASGGVGSIAAMILASMGYRVTASTGRPEEAAWLYKTVGVDEIINRSELSCPGKPLQKERWAAAIDTVGSHTLCNVCAGVRYGSIVAACGMAQGMELMGNVAPFILRGVTLKGIDSVMFAKEKRAAIWQQAVQYLPESRLDSLTTVYPLSDAINVAEKLLSGGIRGRAVIQCS</sequence>
<dbReference type="InterPro" id="IPR014188">
    <property type="entry name" value="Acrylyl-CoA_reductase_AcuI"/>
</dbReference>
<feature type="domain" description="Enoyl reductase (ER)" evidence="1">
    <location>
        <begin position="12"/>
        <end position="324"/>
    </location>
</feature>
<dbReference type="InterPro" id="IPR013149">
    <property type="entry name" value="ADH-like_C"/>
</dbReference>
<dbReference type="PANTHER" id="PTHR43677:SF1">
    <property type="entry name" value="ACRYLYL-COA REDUCTASE ACUI-RELATED"/>
    <property type="match status" value="1"/>
</dbReference>
<evidence type="ECO:0000313" key="3">
    <source>
        <dbReference type="EMBL" id="WMB10560.1"/>
    </source>
</evidence>
<keyword evidence="4" id="KW-0614">Plasmid</keyword>
<accession>A0A2U0NM84</accession>
<keyword evidence="3" id="KW-0560">Oxidoreductase</keyword>
<dbReference type="Pfam" id="PF00107">
    <property type="entry name" value="ADH_zinc_N"/>
    <property type="match status" value="1"/>
</dbReference>
<evidence type="ECO:0000313" key="2">
    <source>
        <dbReference type="EMBL" id="KAB2529357.1"/>
    </source>
</evidence>
<dbReference type="EMBL" id="CP126747">
    <property type="protein sequence ID" value="WMB13661.1"/>
    <property type="molecule type" value="Genomic_DNA"/>
</dbReference>
<dbReference type="PANTHER" id="PTHR43677">
    <property type="entry name" value="SHORT-CHAIN DEHYDROGENASE/REDUCTASE"/>
    <property type="match status" value="1"/>
</dbReference>
<evidence type="ECO:0000313" key="6">
    <source>
        <dbReference type="Proteomes" id="UP001229386"/>
    </source>
</evidence>
<evidence type="ECO:0000259" key="1">
    <source>
        <dbReference type="SMART" id="SM00829"/>
    </source>
</evidence>
<dbReference type="Proteomes" id="UP001229386">
    <property type="component" value="Chromosome"/>
</dbReference>
<dbReference type="InterPro" id="IPR036291">
    <property type="entry name" value="NAD(P)-bd_dom_sf"/>
</dbReference>
<evidence type="ECO:0000313" key="4">
    <source>
        <dbReference type="EMBL" id="WMB13661.1"/>
    </source>
</evidence>
<dbReference type="CDD" id="cd08288">
    <property type="entry name" value="MDR_yhdh"/>
    <property type="match status" value="1"/>
</dbReference>
<dbReference type="EMBL" id="CP126746">
    <property type="protein sequence ID" value="WMB10560.1"/>
    <property type="molecule type" value="Genomic_DNA"/>
</dbReference>
<organism evidence="2 5">
    <name type="scientific">Enterobacter hormaechei</name>
    <dbReference type="NCBI Taxonomy" id="158836"/>
    <lineage>
        <taxon>Bacteria</taxon>
        <taxon>Pseudomonadati</taxon>
        <taxon>Pseudomonadota</taxon>
        <taxon>Gammaproteobacteria</taxon>
        <taxon>Enterobacterales</taxon>
        <taxon>Enterobacteriaceae</taxon>
        <taxon>Enterobacter</taxon>
        <taxon>Enterobacter cloacae complex</taxon>
    </lineage>
</organism>
<dbReference type="RefSeq" id="WP_023280857.1">
    <property type="nucleotide sequence ID" value="NZ_AP018352.1"/>
</dbReference>
<dbReference type="SMART" id="SM00829">
    <property type="entry name" value="PKS_ER"/>
    <property type="match status" value="1"/>
</dbReference>
<dbReference type="InterPro" id="IPR011032">
    <property type="entry name" value="GroES-like_sf"/>
</dbReference>
<dbReference type="Gene3D" id="3.40.50.720">
    <property type="entry name" value="NAD(P)-binding Rossmann-like Domain"/>
    <property type="match status" value="1"/>
</dbReference>
<name>A0A2U0NM84_9ENTR</name>
<dbReference type="InterPro" id="IPR051397">
    <property type="entry name" value="Zn-ADH-like_protein"/>
</dbReference>
<dbReference type="SUPFAM" id="SSF51735">
    <property type="entry name" value="NAD(P)-binding Rossmann-fold domains"/>
    <property type="match status" value="1"/>
</dbReference>
<dbReference type="NCBIfam" id="TIGR02823">
    <property type="entry name" value="oxido_YhdH"/>
    <property type="match status" value="1"/>
</dbReference>
<reference evidence="2 5" key="1">
    <citation type="submission" date="2019-09" db="EMBL/GenBank/DDBJ databases">
        <title>Reversal of blaTEM antimicrobial resistance by CRISPR-Cas9 in clinical E. coli and other Enterobacteriaceae strains.</title>
        <authorList>
            <person name="Tagliaferri T."/>
            <person name="Guimaraes N."/>
            <person name="Pereira M."/>
            <person name="Felicori L."/>
            <person name="Horz H.-P."/>
            <person name="Santos S."/>
            <person name="Mendes T."/>
        </authorList>
    </citation>
    <scope>NUCLEOTIDE SEQUENCE [LARGE SCALE GENOMIC DNA]</scope>
    <source>
        <strain evidence="2 5">E2_blaTEM_MG</strain>
    </source>
</reference>
<dbReference type="Gene3D" id="3.90.180.10">
    <property type="entry name" value="Medium-chain alcohol dehydrogenases, catalytic domain"/>
    <property type="match status" value="1"/>
</dbReference>
<dbReference type="Proteomes" id="UP001229386">
    <property type="component" value="Plasmid pEh25_1"/>
</dbReference>
<geneLocation type="plasmid" evidence="4 6">
    <name>pEh25_1</name>
</geneLocation>